<feature type="domain" description="UDENN" evidence="5">
    <location>
        <begin position="1"/>
        <end position="262"/>
    </location>
</feature>
<comment type="subcellular location">
    <subcellularLocation>
        <location evidence="1">Late endosome</location>
    </subcellularLocation>
</comment>
<dbReference type="Pfam" id="PF08616">
    <property type="entry name" value="SPA"/>
    <property type="match status" value="1"/>
</dbReference>
<dbReference type="Proteomes" id="UP001174909">
    <property type="component" value="Unassembled WGS sequence"/>
</dbReference>
<comment type="caution">
    <text evidence="6">The sequence shown here is derived from an EMBL/GenBank/DDBJ whole genome shotgun (WGS) entry which is preliminary data.</text>
</comment>
<evidence type="ECO:0000259" key="5">
    <source>
        <dbReference type="PROSITE" id="PS50211"/>
    </source>
</evidence>
<dbReference type="GO" id="GO:0031267">
    <property type="term" value="F:small GTPase binding"/>
    <property type="evidence" value="ECO:0007669"/>
    <property type="project" value="TreeGrafter"/>
</dbReference>
<accession>A0AA35TM52</accession>
<dbReference type="InterPro" id="IPR037516">
    <property type="entry name" value="Tripartite_DENN"/>
</dbReference>
<evidence type="ECO:0000256" key="4">
    <source>
        <dbReference type="ARBA" id="ARBA00022753"/>
    </source>
</evidence>
<dbReference type="EMBL" id="CASHTH010003883">
    <property type="protein sequence ID" value="CAI8050713.1"/>
    <property type="molecule type" value="Genomic_DNA"/>
</dbReference>
<evidence type="ECO:0000313" key="6">
    <source>
        <dbReference type="EMBL" id="CAI8050713.1"/>
    </source>
</evidence>
<comment type="similarity">
    <text evidence="2">Belongs to the DENND10 family.</text>
</comment>
<dbReference type="GO" id="GO:0015031">
    <property type="term" value="P:protein transport"/>
    <property type="evidence" value="ECO:0007669"/>
    <property type="project" value="TreeGrafter"/>
</dbReference>
<dbReference type="PANTHER" id="PTHR28544">
    <property type="entry name" value="PROTEIN FAM45A-RELATED"/>
    <property type="match status" value="1"/>
</dbReference>
<sequence>MATSPPLESVHLLEKDTSGELLWVWSFPSIIPGLRGLITSRCTIPPGEGKEGEGEGEGGLPFSFGHAGVTWYYLANFSTGDAKTLPRVTTFCVIVLAKDFNPEKYQQLCGIFAAAYLSGGSPVSIVPHFLSVFTRGEITQPPVSCRPFSVRDHDIRKAYVACSFKGLVQQFGLESILIYTAAVLKKRIVVYASSLDSLLRTCRTIPLFVWHRQNWNVVFPQLSLEHKGEMEDLAKHSTYIAGFLDPLCPGSDRPLRPSHQRS</sequence>
<evidence type="ECO:0000313" key="7">
    <source>
        <dbReference type="Proteomes" id="UP001174909"/>
    </source>
</evidence>
<name>A0AA35TM52_GEOBA</name>
<reference evidence="6" key="1">
    <citation type="submission" date="2023-03" db="EMBL/GenBank/DDBJ databases">
        <authorList>
            <person name="Steffen K."/>
            <person name="Cardenas P."/>
        </authorList>
    </citation>
    <scope>NUCLEOTIDE SEQUENCE</scope>
</reference>
<dbReference type="PROSITE" id="PS50211">
    <property type="entry name" value="DENN"/>
    <property type="match status" value="1"/>
</dbReference>
<evidence type="ECO:0000256" key="3">
    <source>
        <dbReference type="ARBA" id="ARBA00022658"/>
    </source>
</evidence>
<proteinExistence type="inferred from homology"/>
<dbReference type="GO" id="GO:2000641">
    <property type="term" value="P:regulation of early endosome to late endosome transport"/>
    <property type="evidence" value="ECO:0007669"/>
    <property type="project" value="TreeGrafter"/>
</dbReference>
<evidence type="ECO:0000256" key="2">
    <source>
        <dbReference type="ARBA" id="ARBA00008641"/>
    </source>
</evidence>
<gene>
    <name evidence="6" type="ORF">GBAR_LOCUS27819</name>
</gene>
<dbReference type="InterPro" id="IPR042431">
    <property type="entry name" value="FAM45"/>
</dbReference>
<dbReference type="GO" id="GO:0005085">
    <property type="term" value="F:guanyl-nucleotide exchange factor activity"/>
    <property type="evidence" value="ECO:0007669"/>
    <property type="project" value="UniProtKB-KW"/>
</dbReference>
<dbReference type="PANTHER" id="PTHR28544:SF1">
    <property type="entry name" value="DENN DOMAIN-CONTAINING PROTEIN 10-RELATED"/>
    <property type="match status" value="1"/>
</dbReference>
<dbReference type="AlphaFoldDB" id="A0AA35TM52"/>
<keyword evidence="3" id="KW-0344">Guanine-nucleotide releasing factor</keyword>
<evidence type="ECO:0000256" key="1">
    <source>
        <dbReference type="ARBA" id="ARBA00004603"/>
    </source>
</evidence>
<protein>
    <submittedName>
        <fullName evidence="6">DENN domain-containing protein 10</fullName>
    </submittedName>
</protein>
<organism evidence="6 7">
    <name type="scientific">Geodia barretti</name>
    <name type="common">Barrett's horny sponge</name>
    <dbReference type="NCBI Taxonomy" id="519541"/>
    <lineage>
        <taxon>Eukaryota</taxon>
        <taxon>Metazoa</taxon>
        <taxon>Porifera</taxon>
        <taxon>Demospongiae</taxon>
        <taxon>Heteroscleromorpha</taxon>
        <taxon>Tetractinellida</taxon>
        <taxon>Astrophorina</taxon>
        <taxon>Geodiidae</taxon>
        <taxon>Geodia</taxon>
    </lineage>
</organism>
<keyword evidence="7" id="KW-1185">Reference proteome</keyword>
<dbReference type="GO" id="GO:0005770">
    <property type="term" value="C:late endosome"/>
    <property type="evidence" value="ECO:0007669"/>
    <property type="project" value="UniProtKB-SubCell"/>
</dbReference>
<keyword evidence="4" id="KW-0967">Endosome</keyword>